<dbReference type="Proteomes" id="UP001443914">
    <property type="component" value="Unassembled WGS sequence"/>
</dbReference>
<evidence type="ECO:0000256" key="2">
    <source>
        <dbReference type="SAM" id="SignalP"/>
    </source>
</evidence>
<dbReference type="Gene3D" id="2.60.60.20">
    <property type="entry name" value="PLAT/LH2 domain"/>
    <property type="match status" value="1"/>
</dbReference>
<dbReference type="AlphaFoldDB" id="A0AAW1H4I6"/>
<feature type="signal peptide" evidence="2">
    <location>
        <begin position="1"/>
        <end position="25"/>
    </location>
</feature>
<keyword evidence="2" id="KW-0732">Signal</keyword>
<dbReference type="PANTHER" id="PTHR31718:SF0">
    <property type="entry name" value="PLAT DOMAIN-CONTAINING PROTEIN 2"/>
    <property type="match status" value="1"/>
</dbReference>
<evidence type="ECO:0000313" key="5">
    <source>
        <dbReference type="Proteomes" id="UP001443914"/>
    </source>
</evidence>
<protein>
    <recommendedName>
        <fullName evidence="3">PLAT domain-containing protein</fullName>
    </recommendedName>
</protein>
<dbReference type="PROSITE" id="PS50095">
    <property type="entry name" value="PLAT"/>
    <property type="match status" value="1"/>
</dbReference>
<feature type="domain" description="PLAT" evidence="3">
    <location>
        <begin position="31"/>
        <end position="158"/>
    </location>
</feature>
<dbReference type="PANTHER" id="PTHR31718">
    <property type="entry name" value="PLAT DOMAIN-CONTAINING PROTEIN"/>
    <property type="match status" value="1"/>
</dbReference>
<dbReference type="InterPro" id="IPR036392">
    <property type="entry name" value="PLAT/LH2_dom_sf"/>
</dbReference>
<proteinExistence type="predicted"/>
<feature type="chain" id="PRO_5043441391" description="PLAT domain-containing protein" evidence="2">
    <location>
        <begin position="26"/>
        <end position="184"/>
    </location>
</feature>
<keyword evidence="5" id="KW-1185">Reference proteome</keyword>
<reference evidence="4" key="1">
    <citation type="submission" date="2024-03" db="EMBL/GenBank/DDBJ databases">
        <title>WGS assembly of Saponaria officinalis var. Norfolk2.</title>
        <authorList>
            <person name="Jenkins J."/>
            <person name="Shu S."/>
            <person name="Grimwood J."/>
            <person name="Barry K."/>
            <person name="Goodstein D."/>
            <person name="Schmutz J."/>
            <person name="Leebens-Mack J."/>
            <person name="Osbourn A."/>
        </authorList>
    </citation>
    <scope>NUCLEOTIDE SEQUENCE [LARGE SCALE GENOMIC DNA]</scope>
    <source>
        <strain evidence="4">JIC</strain>
    </source>
</reference>
<evidence type="ECO:0000313" key="4">
    <source>
        <dbReference type="EMBL" id="KAK9670459.1"/>
    </source>
</evidence>
<comment type="caution">
    <text evidence="1">Lacks conserved residue(s) required for the propagation of feature annotation.</text>
</comment>
<evidence type="ECO:0000256" key="1">
    <source>
        <dbReference type="PROSITE-ProRule" id="PRU00152"/>
    </source>
</evidence>
<dbReference type="InterPro" id="IPR001024">
    <property type="entry name" value="PLAT/LH2_dom"/>
</dbReference>
<organism evidence="4 5">
    <name type="scientific">Saponaria officinalis</name>
    <name type="common">Common soapwort</name>
    <name type="synonym">Lychnis saponaria</name>
    <dbReference type="NCBI Taxonomy" id="3572"/>
    <lineage>
        <taxon>Eukaryota</taxon>
        <taxon>Viridiplantae</taxon>
        <taxon>Streptophyta</taxon>
        <taxon>Embryophyta</taxon>
        <taxon>Tracheophyta</taxon>
        <taxon>Spermatophyta</taxon>
        <taxon>Magnoliopsida</taxon>
        <taxon>eudicotyledons</taxon>
        <taxon>Gunneridae</taxon>
        <taxon>Pentapetalae</taxon>
        <taxon>Caryophyllales</taxon>
        <taxon>Caryophyllaceae</taxon>
        <taxon>Caryophylleae</taxon>
        <taxon>Saponaria</taxon>
    </lineage>
</organism>
<accession>A0AAW1H4I6</accession>
<dbReference type="SMART" id="SM00308">
    <property type="entry name" value="LH2"/>
    <property type="match status" value="1"/>
</dbReference>
<name>A0AAW1H4I6_SAPOF</name>
<dbReference type="EMBL" id="JBDFQZ010000013">
    <property type="protein sequence ID" value="KAK9670459.1"/>
    <property type="molecule type" value="Genomic_DNA"/>
</dbReference>
<comment type="caution">
    <text evidence="4">The sequence shown here is derived from an EMBL/GenBank/DDBJ whole genome shotgun (WGS) entry which is preliminary data.</text>
</comment>
<dbReference type="Pfam" id="PF01477">
    <property type="entry name" value="PLAT"/>
    <property type="match status" value="1"/>
</dbReference>
<gene>
    <name evidence="4" type="ORF">RND81_13G203500</name>
</gene>
<sequence length="184" mass="20258">MDTNKFALLNIIIFFTLIFASPTVAKDDDTCVYTIYVKTGSRIKAGTDSKITLELYTEDGTGVRITNIEDWGGLMGQNYDYFERGNLDIFSGRGPCLNGPVCAIKVISDGSGSHHGWYCDYIDVTTTGPNTGCAKMKFDVEQWLATDTSPYELSALTNYCPYDDRYIKSGTVQVVSSLNVVTST</sequence>
<dbReference type="CDD" id="cd01754">
    <property type="entry name" value="PLAT_plant_stress"/>
    <property type="match status" value="1"/>
</dbReference>
<evidence type="ECO:0000259" key="3">
    <source>
        <dbReference type="PROSITE" id="PS50095"/>
    </source>
</evidence>
<dbReference type="SUPFAM" id="SSF49723">
    <property type="entry name" value="Lipase/lipooxygenase domain (PLAT/LH2 domain)"/>
    <property type="match status" value="1"/>
</dbReference>